<keyword evidence="10" id="KW-1185">Reference proteome</keyword>
<feature type="non-terminal residue" evidence="9">
    <location>
        <position position="1"/>
    </location>
</feature>
<feature type="non-terminal residue" evidence="9">
    <location>
        <position position="80"/>
    </location>
</feature>
<dbReference type="GO" id="GO:0005524">
    <property type="term" value="F:ATP binding"/>
    <property type="evidence" value="ECO:0007669"/>
    <property type="project" value="UniProtKB-KW"/>
</dbReference>
<dbReference type="GO" id="GO:0031032">
    <property type="term" value="P:actomyosin structure organization"/>
    <property type="evidence" value="ECO:0007669"/>
    <property type="project" value="TreeGrafter"/>
</dbReference>
<name>A0A7L4NP31_9AVES</name>
<dbReference type="InterPro" id="IPR050839">
    <property type="entry name" value="Rho-assoc_Ser/Thr_Kinase"/>
</dbReference>
<feature type="compositionally biased region" description="Low complexity" evidence="7">
    <location>
        <begin position="53"/>
        <end position="64"/>
    </location>
</feature>
<dbReference type="EC" id="2.7.11.1" evidence="1"/>
<gene>
    <name evidence="9" type="primary">Dmpk</name>
    <name evidence="9" type="ORF">CEYCYA_R12250</name>
</gene>
<keyword evidence="3" id="KW-0808">Transferase</keyword>
<evidence type="ECO:0000256" key="7">
    <source>
        <dbReference type="SAM" id="MobiDB-lite"/>
    </source>
</evidence>
<keyword evidence="2" id="KW-0723">Serine/threonine-protein kinase</keyword>
<feature type="domain" description="AGC-kinase C-terminal" evidence="8">
    <location>
        <begin position="37"/>
        <end position="80"/>
    </location>
</feature>
<dbReference type="InterPro" id="IPR000961">
    <property type="entry name" value="AGC-kinase_C"/>
</dbReference>
<dbReference type="Gene3D" id="1.10.510.10">
    <property type="entry name" value="Transferase(Phosphotransferase) domain 1"/>
    <property type="match status" value="1"/>
</dbReference>
<dbReference type="GO" id="GO:0005737">
    <property type="term" value="C:cytoplasm"/>
    <property type="evidence" value="ECO:0007669"/>
    <property type="project" value="TreeGrafter"/>
</dbReference>
<evidence type="ECO:0000259" key="8">
    <source>
        <dbReference type="PROSITE" id="PS51285"/>
    </source>
</evidence>
<evidence type="ECO:0000256" key="5">
    <source>
        <dbReference type="ARBA" id="ARBA00022777"/>
    </source>
</evidence>
<dbReference type="AlphaFoldDB" id="A0A7L4NP31"/>
<keyword evidence="6" id="KW-0067">ATP-binding</keyword>
<feature type="region of interest" description="Disordered" evidence="7">
    <location>
        <begin position="45"/>
        <end position="80"/>
    </location>
</feature>
<dbReference type="GO" id="GO:0005856">
    <property type="term" value="C:cytoskeleton"/>
    <property type="evidence" value="ECO:0007669"/>
    <property type="project" value="TreeGrafter"/>
</dbReference>
<accession>A0A7L4NP31</accession>
<keyword evidence="5 9" id="KW-0418">Kinase</keyword>
<dbReference type="PANTHER" id="PTHR22988:SF79">
    <property type="entry name" value="LOW QUALITY PROTEIN: MYOTONIN-PROTEIN KINASE"/>
    <property type="match status" value="1"/>
</dbReference>
<dbReference type="EMBL" id="VYZU01311009">
    <property type="protein sequence ID" value="NXY91867.1"/>
    <property type="molecule type" value="Genomic_DNA"/>
</dbReference>
<dbReference type="PROSITE" id="PS51285">
    <property type="entry name" value="AGC_KINASE_CTER"/>
    <property type="match status" value="1"/>
</dbReference>
<proteinExistence type="predicted"/>
<comment type="caution">
    <text evidence="9">The sequence shown here is derived from an EMBL/GenBank/DDBJ whole genome shotgun (WGS) entry which is preliminary data.</text>
</comment>
<evidence type="ECO:0000256" key="3">
    <source>
        <dbReference type="ARBA" id="ARBA00022679"/>
    </source>
</evidence>
<sequence>GGVPPAARALVRGLLCAREARLGRGGARDFRGLRFFAGLRWERLRQTPPPFGPATTPATATDPATDPDPADTSNFDLLDD</sequence>
<dbReference type="GO" id="GO:0004674">
    <property type="term" value="F:protein serine/threonine kinase activity"/>
    <property type="evidence" value="ECO:0007669"/>
    <property type="project" value="UniProtKB-KW"/>
</dbReference>
<dbReference type="PANTHER" id="PTHR22988">
    <property type="entry name" value="MYOTONIC DYSTROPHY S/T KINASE-RELATED"/>
    <property type="match status" value="1"/>
</dbReference>
<evidence type="ECO:0000256" key="1">
    <source>
        <dbReference type="ARBA" id="ARBA00012513"/>
    </source>
</evidence>
<keyword evidence="4" id="KW-0547">Nucleotide-binding</keyword>
<evidence type="ECO:0000256" key="6">
    <source>
        <dbReference type="ARBA" id="ARBA00022840"/>
    </source>
</evidence>
<evidence type="ECO:0000256" key="2">
    <source>
        <dbReference type="ARBA" id="ARBA00022527"/>
    </source>
</evidence>
<protein>
    <recommendedName>
        <fullName evidence="1">non-specific serine/threonine protein kinase</fullName>
        <ecNumber evidence="1">2.7.11.1</ecNumber>
    </recommendedName>
</protein>
<evidence type="ECO:0000313" key="9">
    <source>
        <dbReference type="EMBL" id="NXY91867.1"/>
    </source>
</evidence>
<dbReference type="Proteomes" id="UP000586704">
    <property type="component" value="Unassembled WGS sequence"/>
</dbReference>
<evidence type="ECO:0000313" key="10">
    <source>
        <dbReference type="Proteomes" id="UP000586704"/>
    </source>
</evidence>
<evidence type="ECO:0000256" key="4">
    <source>
        <dbReference type="ARBA" id="ARBA00022741"/>
    </source>
</evidence>
<reference evidence="9 10" key="1">
    <citation type="submission" date="2020-02" db="EMBL/GenBank/DDBJ databases">
        <title>Bird 10,000 Genomes (B10K) Project - Family phase.</title>
        <authorList>
            <person name="Zhang G."/>
        </authorList>
    </citation>
    <scope>NUCLEOTIDE SEQUENCE [LARGE SCALE GENOMIC DNA]</scope>
    <source>
        <strain evidence="9">B10K-DU-013-51</strain>
        <tissue evidence="9">Mixed tissue sample</tissue>
    </source>
</reference>
<organism evidence="9 10">
    <name type="scientific">Ceyx cyanopectus</name>
    <name type="common">Indigo-banded kingfisher</name>
    <dbReference type="NCBI Taxonomy" id="390723"/>
    <lineage>
        <taxon>Eukaryota</taxon>
        <taxon>Metazoa</taxon>
        <taxon>Chordata</taxon>
        <taxon>Craniata</taxon>
        <taxon>Vertebrata</taxon>
        <taxon>Euteleostomi</taxon>
        <taxon>Archelosauria</taxon>
        <taxon>Archosauria</taxon>
        <taxon>Dinosauria</taxon>
        <taxon>Saurischia</taxon>
        <taxon>Theropoda</taxon>
        <taxon>Coelurosauria</taxon>
        <taxon>Aves</taxon>
        <taxon>Neognathae</taxon>
        <taxon>Neoaves</taxon>
        <taxon>Telluraves</taxon>
        <taxon>Coraciimorphae</taxon>
        <taxon>Coraciiformes</taxon>
        <taxon>Alcedinidae</taxon>
        <taxon>Ceyx</taxon>
    </lineage>
</organism>